<keyword evidence="1" id="KW-1133">Transmembrane helix</keyword>
<keyword evidence="1" id="KW-0812">Transmembrane</keyword>
<name>A0A433TH72_ELYCH</name>
<organism evidence="2 3">
    <name type="scientific">Elysia chlorotica</name>
    <name type="common">Eastern emerald elysia</name>
    <name type="synonym">Sea slug</name>
    <dbReference type="NCBI Taxonomy" id="188477"/>
    <lineage>
        <taxon>Eukaryota</taxon>
        <taxon>Metazoa</taxon>
        <taxon>Spiralia</taxon>
        <taxon>Lophotrochozoa</taxon>
        <taxon>Mollusca</taxon>
        <taxon>Gastropoda</taxon>
        <taxon>Heterobranchia</taxon>
        <taxon>Euthyneura</taxon>
        <taxon>Panpulmonata</taxon>
        <taxon>Sacoglossa</taxon>
        <taxon>Placobranchoidea</taxon>
        <taxon>Plakobranchidae</taxon>
        <taxon>Elysia</taxon>
    </lineage>
</organism>
<evidence type="ECO:0000313" key="2">
    <source>
        <dbReference type="EMBL" id="RUS80952.1"/>
    </source>
</evidence>
<feature type="transmembrane region" description="Helical" evidence="1">
    <location>
        <begin position="12"/>
        <end position="32"/>
    </location>
</feature>
<keyword evidence="3" id="KW-1185">Reference proteome</keyword>
<dbReference type="AlphaFoldDB" id="A0A433TH72"/>
<feature type="transmembrane region" description="Helical" evidence="1">
    <location>
        <begin position="44"/>
        <end position="63"/>
    </location>
</feature>
<evidence type="ECO:0000256" key="1">
    <source>
        <dbReference type="SAM" id="Phobius"/>
    </source>
</evidence>
<feature type="transmembrane region" description="Helical" evidence="1">
    <location>
        <begin position="75"/>
        <end position="94"/>
    </location>
</feature>
<reference evidence="2 3" key="1">
    <citation type="submission" date="2019-01" db="EMBL/GenBank/DDBJ databases">
        <title>A draft genome assembly of the solar-powered sea slug Elysia chlorotica.</title>
        <authorList>
            <person name="Cai H."/>
            <person name="Li Q."/>
            <person name="Fang X."/>
            <person name="Li J."/>
            <person name="Curtis N.E."/>
            <person name="Altenburger A."/>
            <person name="Shibata T."/>
            <person name="Feng M."/>
            <person name="Maeda T."/>
            <person name="Schwartz J.A."/>
            <person name="Shigenobu S."/>
            <person name="Lundholm N."/>
            <person name="Nishiyama T."/>
            <person name="Yang H."/>
            <person name="Hasebe M."/>
            <person name="Li S."/>
            <person name="Pierce S.K."/>
            <person name="Wang J."/>
        </authorList>
    </citation>
    <scope>NUCLEOTIDE SEQUENCE [LARGE SCALE GENOMIC DNA]</scope>
    <source>
        <strain evidence="2">EC2010</strain>
        <tissue evidence="2">Whole organism of an adult</tissue>
    </source>
</reference>
<keyword evidence="1" id="KW-0472">Membrane</keyword>
<dbReference type="OrthoDB" id="6057185at2759"/>
<evidence type="ECO:0000313" key="3">
    <source>
        <dbReference type="Proteomes" id="UP000271974"/>
    </source>
</evidence>
<sequence length="128" mass="14799">MPRTMDINIKLNLAMLIAIVAVEAISMIWYAHGSPWGRRVGDRYFLTAIICDIGLVVILKFIIDNYWGISKWEDAMLLSGWLTLLFICLQAPHTVHNSDSFYYCFVHGLHKFSIMFAATFCLVHFRHM</sequence>
<dbReference type="Proteomes" id="UP000271974">
    <property type="component" value="Unassembled WGS sequence"/>
</dbReference>
<dbReference type="EMBL" id="RQTK01000363">
    <property type="protein sequence ID" value="RUS80952.1"/>
    <property type="molecule type" value="Genomic_DNA"/>
</dbReference>
<gene>
    <name evidence="2" type="ORF">EGW08_011272</name>
</gene>
<protein>
    <submittedName>
        <fullName evidence="2">Uncharacterized protein</fullName>
    </submittedName>
</protein>
<proteinExistence type="predicted"/>
<accession>A0A433TH72</accession>
<feature type="transmembrane region" description="Helical" evidence="1">
    <location>
        <begin position="100"/>
        <end position="125"/>
    </location>
</feature>
<comment type="caution">
    <text evidence="2">The sequence shown here is derived from an EMBL/GenBank/DDBJ whole genome shotgun (WGS) entry which is preliminary data.</text>
</comment>